<dbReference type="SUPFAM" id="SSF56349">
    <property type="entry name" value="DNA breaking-rejoining enzymes"/>
    <property type="match status" value="1"/>
</dbReference>
<keyword evidence="2" id="KW-0233">DNA recombination</keyword>
<dbReference type="Gene3D" id="1.10.150.130">
    <property type="match status" value="1"/>
</dbReference>
<dbReference type="PANTHER" id="PTHR30349:SF64">
    <property type="entry name" value="PROPHAGE INTEGRASE INTD-RELATED"/>
    <property type="match status" value="1"/>
</dbReference>
<evidence type="ECO:0000313" key="5">
    <source>
        <dbReference type="Proteomes" id="UP000004892"/>
    </source>
</evidence>
<comment type="caution">
    <text evidence="4">The sequence shown here is derived from an EMBL/GenBank/DDBJ whole genome shotgun (WGS) entry which is preliminary data.</text>
</comment>
<dbReference type="Gene3D" id="1.10.443.10">
    <property type="entry name" value="Intergrase catalytic core"/>
    <property type="match status" value="1"/>
</dbReference>
<dbReference type="GO" id="GO:0006310">
    <property type="term" value="P:DNA recombination"/>
    <property type="evidence" value="ECO:0007669"/>
    <property type="project" value="UniProtKB-KW"/>
</dbReference>
<protein>
    <recommendedName>
        <fullName evidence="3">Phage integrase SAM-like domain-containing protein</fullName>
    </recommendedName>
</protein>
<dbReference type="InterPro" id="IPR050090">
    <property type="entry name" value="Tyrosine_recombinase_XerCD"/>
</dbReference>
<dbReference type="STRING" id="742817.HMPREF9449_01807"/>
<feature type="domain" description="Phage integrase SAM-like" evidence="3">
    <location>
        <begin position="99"/>
        <end position="187"/>
    </location>
</feature>
<dbReference type="InterPro" id="IPR025269">
    <property type="entry name" value="SAM-like_dom"/>
</dbReference>
<dbReference type="Proteomes" id="UP000004892">
    <property type="component" value="Unassembled WGS sequence"/>
</dbReference>
<dbReference type="GO" id="GO:0015074">
    <property type="term" value="P:DNA integration"/>
    <property type="evidence" value="ECO:0007669"/>
    <property type="project" value="InterPro"/>
</dbReference>
<dbReference type="RefSeq" id="WP_009136955.1">
    <property type="nucleotide sequence ID" value="NZ_JH594596.1"/>
</dbReference>
<evidence type="ECO:0000259" key="3">
    <source>
        <dbReference type="Pfam" id="PF13102"/>
    </source>
</evidence>
<dbReference type="Pfam" id="PF13102">
    <property type="entry name" value="Phage_int_SAM_5"/>
    <property type="match status" value="1"/>
</dbReference>
<reference evidence="4 5" key="1">
    <citation type="submission" date="2012-01" db="EMBL/GenBank/DDBJ databases">
        <title>The Genome Sequence of Odoribacter laneus YIT 12061.</title>
        <authorList>
            <consortium name="The Broad Institute Genome Sequencing Platform"/>
            <person name="Earl A."/>
            <person name="Ward D."/>
            <person name="Feldgarden M."/>
            <person name="Gevers D."/>
            <person name="Morotomi M."/>
            <person name="Young S.K."/>
            <person name="Zeng Q."/>
            <person name="Gargeya S."/>
            <person name="Fitzgerald M."/>
            <person name="Haas B."/>
            <person name="Abouelleil A."/>
            <person name="Alvarado L."/>
            <person name="Arachchi H.M."/>
            <person name="Berlin A."/>
            <person name="Chapman S.B."/>
            <person name="Gearin G."/>
            <person name="Goldberg J."/>
            <person name="Griggs A."/>
            <person name="Gujja S."/>
            <person name="Hansen M."/>
            <person name="Heiman D."/>
            <person name="Howarth C."/>
            <person name="Larimer J."/>
            <person name="Lui A."/>
            <person name="MacDonald P.J.P."/>
            <person name="McCowen C."/>
            <person name="Montmayeur A."/>
            <person name="Murphy C."/>
            <person name="Neiman D."/>
            <person name="Pearson M."/>
            <person name="Priest M."/>
            <person name="Roberts A."/>
            <person name="Saif S."/>
            <person name="Shea T."/>
            <person name="Sisk P."/>
            <person name="Stolte C."/>
            <person name="Sykes S."/>
            <person name="Wortman J."/>
            <person name="Nusbaum C."/>
            <person name="Birren B."/>
        </authorList>
    </citation>
    <scope>NUCLEOTIDE SEQUENCE [LARGE SCALE GENOMIC DNA]</scope>
    <source>
        <strain evidence="4 5">YIT 12061</strain>
    </source>
</reference>
<dbReference type="PANTHER" id="PTHR30349">
    <property type="entry name" value="PHAGE INTEGRASE-RELATED"/>
    <property type="match status" value="1"/>
</dbReference>
<dbReference type="InterPro" id="IPR010998">
    <property type="entry name" value="Integrase_recombinase_N"/>
</dbReference>
<dbReference type="AlphaFoldDB" id="H1DHS1"/>
<accession>H1DHS1</accession>
<dbReference type="GO" id="GO:0003677">
    <property type="term" value="F:DNA binding"/>
    <property type="evidence" value="ECO:0007669"/>
    <property type="project" value="UniProtKB-KW"/>
</dbReference>
<evidence type="ECO:0000313" key="4">
    <source>
        <dbReference type="EMBL" id="EHP47200.1"/>
    </source>
</evidence>
<dbReference type="InterPro" id="IPR013762">
    <property type="entry name" value="Integrase-like_cat_sf"/>
</dbReference>
<keyword evidence="1" id="KW-0238">DNA-binding</keyword>
<proteinExistence type="predicted"/>
<dbReference type="HOGENOM" id="CLU_033139_8_0_10"/>
<dbReference type="GeneID" id="98069368"/>
<keyword evidence="5" id="KW-1185">Reference proteome</keyword>
<organism evidence="4 5">
    <name type="scientific">Odoribacter laneus YIT 12061</name>
    <dbReference type="NCBI Taxonomy" id="742817"/>
    <lineage>
        <taxon>Bacteria</taxon>
        <taxon>Pseudomonadati</taxon>
        <taxon>Bacteroidota</taxon>
        <taxon>Bacteroidia</taxon>
        <taxon>Bacteroidales</taxon>
        <taxon>Odoribacteraceae</taxon>
        <taxon>Odoribacter</taxon>
    </lineage>
</organism>
<sequence length="432" mass="50406">MTTFKAVVQHSKRDQARFQLYIRITNKRIPDYLKTSWYVTLDNFDDKGNLKDLQLQTAVNLFILELQQKINKRFGIICNVTGKEIVKYLEKDLQPEQIDFLKFFEGIMNQMIHDNQPSGENYKASFNHLKRFIKKDKLPIDLITVSFLKNFEKYLLKQAQEKGFKGHRCVSLTLSNVRHVFNLAMEEYNDKVNGIEPIKHYPFTEISIKDPICSRRKSIGREEINKIINYNGFVNSRDKLAQDFVLLSICLAGINAVDLYTMDSSCYERGRLNYNRSKTKGSRDDEAYMSIAVVDEVKPLFAKYADESGKRLFNFYQRYRNNKNFIKAVNKGLKHICKQLDLPSCTTYTFRRSIAEIASDDLYISTSDIALILNHVSAFKTTMIYTGRSFKKVDGIVRMILNWILYEKYTPLIPQKKQIKKGKKSTLLVYHA</sequence>
<evidence type="ECO:0000256" key="1">
    <source>
        <dbReference type="ARBA" id="ARBA00023125"/>
    </source>
</evidence>
<evidence type="ECO:0000256" key="2">
    <source>
        <dbReference type="ARBA" id="ARBA00023172"/>
    </source>
</evidence>
<gene>
    <name evidence="4" type="ORF">HMPREF9449_01807</name>
</gene>
<dbReference type="InterPro" id="IPR011010">
    <property type="entry name" value="DNA_brk_join_enz"/>
</dbReference>
<dbReference type="eggNOG" id="COG0582">
    <property type="taxonomic scope" value="Bacteria"/>
</dbReference>
<dbReference type="PATRIC" id="fig|742817.3.peg.1919"/>
<dbReference type="EMBL" id="ADMC01000023">
    <property type="protein sequence ID" value="EHP47200.1"/>
    <property type="molecule type" value="Genomic_DNA"/>
</dbReference>
<name>H1DHS1_9BACT</name>